<proteinExistence type="predicted"/>
<reference evidence="1 2" key="1">
    <citation type="submission" date="2024-05" db="EMBL/GenBank/DDBJ databases">
        <title>The nuclear and mitochondrial genome assemblies of Tetragonisca angustula (Apidae: Meliponini), a tiny yet remarkable pollinator in the Neotropics.</title>
        <authorList>
            <person name="Ferrari R."/>
            <person name="Ricardo P.C."/>
            <person name="Dias F.C."/>
            <person name="Araujo N.S."/>
            <person name="Soares D.O."/>
            <person name="Zhou Q.-S."/>
            <person name="Zhu C.-D."/>
            <person name="Coutinho L."/>
            <person name="Airas M.C."/>
            <person name="Batista T.M."/>
        </authorList>
    </citation>
    <scope>NUCLEOTIDE SEQUENCE [LARGE SCALE GENOMIC DNA]</scope>
    <source>
        <strain evidence="1">ASF017062</strain>
        <tissue evidence="1">Abdomen</tissue>
    </source>
</reference>
<name>A0AAW0ZMS0_9HYME</name>
<organism evidence="1 2">
    <name type="scientific">Tetragonisca angustula</name>
    <dbReference type="NCBI Taxonomy" id="166442"/>
    <lineage>
        <taxon>Eukaryota</taxon>
        <taxon>Metazoa</taxon>
        <taxon>Ecdysozoa</taxon>
        <taxon>Arthropoda</taxon>
        <taxon>Hexapoda</taxon>
        <taxon>Insecta</taxon>
        <taxon>Pterygota</taxon>
        <taxon>Neoptera</taxon>
        <taxon>Endopterygota</taxon>
        <taxon>Hymenoptera</taxon>
        <taxon>Apocrita</taxon>
        <taxon>Aculeata</taxon>
        <taxon>Apoidea</taxon>
        <taxon>Anthophila</taxon>
        <taxon>Apidae</taxon>
        <taxon>Tetragonisca</taxon>
    </lineage>
</organism>
<accession>A0AAW0ZMS0</accession>
<evidence type="ECO:0000313" key="1">
    <source>
        <dbReference type="EMBL" id="KAK9298878.1"/>
    </source>
</evidence>
<dbReference type="Proteomes" id="UP001432146">
    <property type="component" value="Unassembled WGS sequence"/>
</dbReference>
<evidence type="ECO:0000313" key="2">
    <source>
        <dbReference type="Proteomes" id="UP001432146"/>
    </source>
</evidence>
<dbReference type="AlphaFoldDB" id="A0AAW0ZMS0"/>
<keyword evidence="2" id="KW-1185">Reference proteome</keyword>
<gene>
    <name evidence="1" type="ORF">QLX08_007923</name>
</gene>
<protein>
    <submittedName>
        <fullName evidence="1">Uncharacterized protein</fullName>
    </submittedName>
</protein>
<comment type="caution">
    <text evidence="1">The sequence shown here is derived from an EMBL/GenBank/DDBJ whole genome shotgun (WGS) entry which is preliminary data.</text>
</comment>
<dbReference type="EMBL" id="JAWNGG020000161">
    <property type="protein sequence ID" value="KAK9298878.1"/>
    <property type="molecule type" value="Genomic_DNA"/>
</dbReference>
<sequence length="300" mass="35065">MPACEPWCPLVKSQLKKIASEVPWLLKKDLPSKETDLTDLVVADKPRDPRLDIIDEKFIRTKEVERDDDLEKEPEFNAAFDADLEKKPAPDVNYYRLPIETDRRLEDSINEVTDRENLSKNTKVKKESATQWTVEGEDKVVETDVVDEPAIREEDLVVKLPERKRLEHKKLEHEKLERERLEHEKLEREKIDKEPSKHDDIDERELAIFKDECDPSCPRRISQKSRIRKLEERQRVVDHYLLTKGSGYFEDVCTCSLSCIIHALKNDPFIRSILASAALFALGLKLCTELDAWYLPTRFS</sequence>